<sequence>MSLFKVFKCLLACLLLMACDQQLPEDTALQYSLTPPKSALPIYRFAVHPLHNPQKLSEAYQPLIDYLNQQLTDGQLELEASRDYQAYEQKFRARGPEFLLPNPWQTLQAEKVGYHVIAMAGDAEDFKGIFIVRQDGDIKKPTDLKGKVVSYPSSTALAAAIMPQYFLHLQGIDINHDIQNIYVGSQESAIMNVYLGKSAAGATWPPPWRLFQQSHPNEAAQLKMIWQTPSLINNSVMVRDDVPEVIRDKITALLLGLRQTDEGKAILSSMEIANFYAADDASYAVVQHYIERFEKEVRPVEIR</sequence>
<proteinExistence type="predicted"/>
<organism evidence="2 3">
    <name type="scientific">Methylomonas koyamae</name>
    <dbReference type="NCBI Taxonomy" id="702114"/>
    <lineage>
        <taxon>Bacteria</taxon>
        <taxon>Pseudomonadati</taxon>
        <taxon>Pseudomonadota</taxon>
        <taxon>Gammaproteobacteria</taxon>
        <taxon>Methylococcales</taxon>
        <taxon>Methylococcaceae</taxon>
        <taxon>Methylomonas</taxon>
    </lineage>
</organism>
<feature type="chain" id="PRO_5008069429" evidence="1">
    <location>
        <begin position="19"/>
        <end position="303"/>
    </location>
</feature>
<dbReference type="PANTHER" id="PTHR35841">
    <property type="entry name" value="PHOSPHONATES-BINDING PERIPLASMIC PROTEIN"/>
    <property type="match status" value="1"/>
</dbReference>
<dbReference type="PROSITE" id="PS51257">
    <property type="entry name" value="PROKAR_LIPOPROTEIN"/>
    <property type="match status" value="1"/>
</dbReference>
<name>A0A177NPZ5_9GAMM</name>
<dbReference type="SUPFAM" id="SSF53850">
    <property type="entry name" value="Periplasmic binding protein-like II"/>
    <property type="match status" value="1"/>
</dbReference>
<dbReference type="Gene3D" id="3.40.190.10">
    <property type="entry name" value="Periplasmic binding protein-like II"/>
    <property type="match status" value="2"/>
</dbReference>
<evidence type="ECO:0000313" key="3">
    <source>
        <dbReference type="Proteomes" id="UP000077857"/>
    </source>
</evidence>
<feature type="signal peptide" evidence="1">
    <location>
        <begin position="1"/>
        <end position="18"/>
    </location>
</feature>
<reference evidence="2 3" key="1">
    <citation type="submission" date="2016-03" db="EMBL/GenBank/DDBJ databases">
        <authorList>
            <person name="Ploux O."/>
        </authorList>
    </citation>
    <scope>NUCLEOTIDE SEQUENCE [LARGE SCALE GENOMIC DNA]</scope>
    <source>
        <strain evidence="2 3">R-45378</strain>
    </source>
</reference>
<dbReference type="PANTHER" id="PTHR35841:SF1">
    <property type="entry name" value="PHOSPHONATES-BINDING PERIPLASMIC PROTEIN"/>
    <property type="match status" value="1"/>
</dbReference>
<evidence type="ECO:0000313" key="2">
    <source>
        <dbReference type="EMBL" id="OAI19289.1"/>
    </source>
</evidence>
<dbReference type="AlphaFoldDB" id="A0A177NPZ5"/>
<evidence type="ECO:0000256" key="1">
    <source>
        <dbReference type="SAM" id="SignalP"/>
    </source>
</evidence>
<keyword evidence="1" id="KW-0732">Signal</keyword>
<gene>
    <name evidence="2" type="ORF">A1507_07680</name>
</gene>
<dbReference type="CDD" id="cd01071">
    <property type="entry name" value="PBP2_PhnD_like"/>
    <property type="match status" value="1"/>
</dbReference>
<dbReference type="Proteomes" id="UP000077857">
    <property type="component" value="Unassembled WGS sequence"/>
</dbReference>
<dbReference type="Pfam" id="PF12974">
    <property type="entry name" value="Phosphonate-bd"/>
    <property type="match status" value="1"/>
</dbReference>
<protein>
    <submittedName>
        <fullName evidence="2">Phosphonate ABC transporter substrate-binding protein</fullName>
    </submittedName>
</protein>
<dbReference type="EMBL" id="LUUJ01000050">
    <property type="protein sequence ID" value="OAI19289.1"/>
    <property type="molecule type" value="Genomic_DNA"/>
</dbReference>
<accession>A0A177NPZ5</accession>
<dbReference type="OrthoDB" id="5343002at2"/>
<comment type="caution">
    <text evidence="2">The sequence shown here is derived from an EMBL/GenBank/DDBJ whole genome shotgun (WGS) entry which is preliminary data.</text>
</comment>